<organism evidence="1 2">
    <name type="scientific">Gossypium davidsonii</name>
    <name type="common">Davidson's cotton</name>
    <name type="synonym">Gossypium klotzschianum subsp. davidsonii</name>
    <dbReference type="NCBI Taxonomy" id="34287"/>
    <lineage>
        <taxon>Eukaryota</taxon>
        <taxon>Viridiplantae</taxon>
        <taxon>Streptophyta</taxon>
        <taxon>Embryophyta</taxon>
        <taxon>Tracheophyta</taxon>
        <taxon>Spermatophyta</taxon>
        <taxon>Magnoliopsida</taxon>
        <taxon>eudicotyledons</taxon>
        <taxon>Gunneridae</taxon>
        <taxon>Pentapetalae</taxon>
        <taxon>rosids</taxon>
        <taxon>malvids</taxon>
        <taxon>Malvales</taxon>
        <taxon>Malvaceae</taxon>
        <taxon>Malvoideae</taxon>
        <taxon>Gossypium</taxon>
    </lineage>
</organism>
<gene>
    <name evidence="1" type="ORF">Godav_011372</name>
</gene>
<evidence type="ECO:0000313" key="1">
    <source>
        <dbReference type="EMBL" id="MBA0610545.1"/>
    </source>
</evidence>
<accession>A0A7J8R9Z4</accession>
<proteinExistence type="predicted"/>
<dbReference type="EMBL" id="JABFAC010000004">
    <property type="protein sequence ID" value="MBA0610545.1"/>
    <property type="molecule type" value="Genomic_DNA"/>
</dbReference>
<dbReference type="Proteomes" id="UP000593561">
    <property type="component" value="Unassembled WGS sequence"/>
</dbReference>
<sequence>MTQYLIRSDDKQIYANQLQMAKNEILETYIHNLPAPLSPLIEPYLRDARFLHVTLMDAHIPSFMWRVYYHSGQRAITAQVIGGWAGSDWRPDRYELVKKKFSGPDEDSTEVQREQHARVYILIIIGRRCIGRLLGDRITKNQNRWLHATTTIMGTVPTAFLCPRADYPYTLSLVTSYVGLLDELRDIQLLLDQQLEADITKILRMHPIQILGESQHLAREGVIDIKDLYHIDLWGRTDEHWPTFHAQYINIWNNRYAFLPTREAIIAMDYRGGSTIYTYDQYDSTYFGTYTNPVIFTQASHIAPHVFASILMPGFVYEPPSLTYYMSMPSIFQTTTMPTMTYRPSMFGVLDESLIVMSLVCGTYYSYIPTPMVSQTPLGSLFYQGGPSSQPPIPRTEDTRWQPMVINYG</sequence>
<dbReference type="AlphaFoldDB" id="A0A7J8R9Z4"/>
<protein>
    <submittedName>
        <fullName evidence="1">Uncharacterized protein</fullName>
    </submittedName>
</protein>
<keyword evidence="2" id="KW-1185">Reference proteome</keyword>
<reference evidence="1 2" key="1">
    <citation type="journal article" date="2019" name="Genome Biol. Evol.">
        <title>Insights into the evolution of the New World diploid cottons (Gossypium, subgenus Houzingenia) based on genome sequencing.</title>
        <authorList>
            <person name="Grover C.E."/>
            <person name="Arick M.A. 2nd"/>
            <person name="Thrash A."/>
            <person name="Conover J.L."/>
            <person name="Sanders W.S."/>
            <person name="Peterson D.G."/>
            <person name="Frelichowski J.E."/>
            <person name="Scheffler J.A."/>
            <person name="Scheffler B.E."/>
            <person name="Wendel J.F."/>
        </authorList>
    </citation>
    <scope>NUCLEOTIDE SEQUENCE [LARGE SCALE GENOMIC DNA]</scope>
    <source>
        <strain evidence="1">27</strain>
        <tissue evidence="1">Leaf</tissue>
    </source>
</reference>
<comment type="caution">
    <text evidence="1">The sequence shown here is derived from an EMBL/GenBank/DDBJ whole genome shotgun (WGS) entry which is preliminary data.</text>
</comment>
<evidence type="ECO:0000313" key="2">
    <source>
        <dbReference type="Proteomes" id="UP000593561"/>
    </source>
</evidence>
<name>A0A7J8R9Z4_GOSDV</name>